<protein>
    <submittedName>
        <fullName evidence="1">Uncharacterized protein</fullName>
    </submittedName>
</protein>
<dbReference type="AlphaFoldDB" id="A1USB0"/>
<organism evidence="1 2">
    <name type="scientific">Bartonella bacilliformis (strain ATCC 35685 / KC583 / Herrer 020/F12,63)</name>
    <dbReference type="NCBI Taxonomy" id="360095"/>
    <lineage>
        <taxon>Bacteria</taxon>
        <taxon>Pseudomonadati</taxon>
        <taxon>Pseudomonadota</taxon>
        <taxon>Alphaproteobacteria</taxon>
        <taxon>Hyphomicrobiales</taxon>
        <taxon>Bartonellaceae</taxon>
        <taxon>Bartonella</taxon>
    </lineage>
</organism>
<dbReference type="STRING" id="360095.BARBAKC583_0549"/>
<sequence length="37" mass="4602">MKAYRLHIDSFFEFSVVFFKAMKSHFRGKGFYFFEKK</sequence>
<dbReference type="Proteomes" id="UP000000643">
    <property type="component" value="Chromosome"/>
</dbReference>
<reference evidence="1 2" key="1">
    <citation type="submission" date="2006-12" db="EMBL/GenBank/DDBJ databases">
        <authorList>
            <person name="Hendrix L."/>
            <person name="Mohamoud Y."/>
            <person name="Radune D."/>
            <person name="Shvartsbeyn A."/>
            <person name="Daugherty S."/>
            <person name="Dodson R."/>
            <person name="Durkin A.S."/>
            <person name="Harkins D."/>
            <person name="Huot H."/>
            <person name="Kothari S.P."/>
            <person name="Madupu R."/>
            <person name="Li J."/>
            <person name="Nelson W.C."/>
            <person name="Shrivastava S."/>
            <person name="Giglio M.G."/>
            <person name="Haft D."/>
            <person name="Selengut J."/>
            <person name="Fraser-Ligget C."/>
            <person name="Seshadri R."/>
        </authorList>
    </citation>
    <scope>NUCLEOTIDE SEQUENCE [LARGE SCALE GENOMIC DNA]</scope>
    <source>
        <strain evidence="2">ATCC 35685 / NCTC 12138 / KC583</strain>
    </source>
</reference>
<proteinExistence type="predicted"/>
<dbReference type="EMBL" id="CP000524">
    <property type="protein sequence ID" value="ABM44753.1"/>
    <property type="molecule type" value="Genomic_DNA"/>
</dbReference>
<evidence type="ECO:0000313" key="1">
    <source>
        <dbReference type="EMBL" id="ABM44753.1"/>
    </source>
</evidence>
<accession>A1USB0</accession>
<gene>
    <name evidence="1" type="ordered locus">BARBAKC583_0549</name>
</gene>
<dbReference type="KEGG" id="bbk:BARBAKC583_0549"/>
<evidence type="ECO:0000313" key="2">
    <source>
        <dbReference type="Proteomes" id="UP000000643"/>
    </source>
</evidence>
<name>A1USB0_BARBK</name>
<dbReference type="HOGENOM" id="CLU_3340620_0_0_5"/>